<name>A0A380P017_STRGR</name>
<dbReference type="RefSeq" id="WP_100452151.1">
    <property type="nucleotide sequence ID" value="NZ_UHID01000006.1"/>
</dbReference>
<feature type="transmembrane region" description="Helical" evidence="1">
    <location>
        <begin position="29"/>
        <end position="50"/>
    </location>
</feature>
<evidence type="ECO:0000256" key="1">
    <source>
        <dbReference type="SAM" id="Phobius"/>
    </source>
</evidence>
<dbReference type="Proteomes" id="UP000254150">
    <property type="component" value="Unassembled WGS sequence"/>
</dbReference>
<feature type="transmembrane region" description="Helical" evidence="1">
    <location>
        <begin position="83"/>
        <end position="100"/>
    </location>
</feature>
<keyword evidence="1" id="KW-0472">Membrane</keyword>
<dbReference type="GeneID" id="95070776"/>
<evidence type="ECO:0000313" key="3">
    <source>
        <dbReference type="Proteomes" id="UP000254150"/>
    </source>
</evidence>
<keyword evidence="1" id="KW-1133">Transmembrane helix</keyword>
<evidence type="ECO:0000313" key="2">
    <source>
        <dbReference type="EMBL" id="SUP57160.1"/>
    </source>
</evidence>
<dbReference type="AlphaFoldDB" id="A0A380P017"/>
<accession>A0A380P017</accession>
<reference evidence="2 3" key="1">
    <citation type="submission" date="2018-06" db="EMBL/GenBank/DDBJ databases">
        <authorList>
            <consortium name="Pathogen Informatics"/>
            <person name="Doyle S."/>
        </authorList>
    </citation>
    <scope>NUCLEOTIDE SEQUENCE [LARGE SCALE GENOMIC DNA]</scope>
    <source>
        <strain evidence="2 3">NCTC7807</strain>
    </source>
</reference>
<feature type="transmembrane region" description="Helical" evidence="1">
    <location>
        <begin position="56"/>
        <end position="76"/>
    </location>
</feature>
<proteinExistence type="predicted"/>
<feature type="transmembrane region" description="Helical" evidence="1">
    <location>
        <begin position="188"/>
        <end position="207"/>
    </location>
</feature>
<sequence>MSSPQPDFLGPDVAYQAVPRKPGRPRRPWRATLVVALLLPPVLLGAGWLAQSDSTLLLLLGVLVAIVLLLVAWACAGAGPGTLVALLGFAFMLLAGPATADTVLDRQGVRTPAVVSGFGEMSVRQDRARTCELVWKDRDTGETGRVETGGKSACTDDIEAGDPAVVVVDPTGWQFPRMADDVKPASTTTWAITGALLAAMELLFLWARARKFD</sequence>
<keyword evidence="1" id="KW-0812">Transmembrane</keyword>
<gene>
    <name evidence="2" type="ORF">NCTC7807_03025</name>
</gene>
<dbReference type="EMBL" id="UHID01000006">
    <property type="protein sequence ID" value="SUP57160.1"/>
    <property type="molecule type" value="Genomic_DNA"/>
</dbReference>
<protein>
    <submittedName>
        <fullName evidence="2">Uncharacterized protein</fullName>
    </submittedName>
</protein>
<organism evidence="2 3">
    <name type="scientific">Streptomyces griseus</name>
    <dbReference type="NCBI Taxonomy" id="1911"/>
    <lineage>
        <taxon>Bacteria</taxon>
        <taxon>Bacillati</taxon>
        <taxon>Actinomycetota</taxon>
        <taxon>Actinomycetes</taxon>
        <taxon>Kitasatosporales</taxon>
        <taxon>Streptomycetaceae</taxon>
        <taxon>Streptomyces</taxon>
    </lineage>
</organism>